<evidence type="ECO:0000313" key="2">
    <source>
        <dbReference type="Proteomes" id="UP000008130"/>
    </source>
</evidence>
<dbReference type="KEGG" id="pgv:SL003B_3984"/>
<organism evidence="1 2">
    <name type="scientific">Polymorphum gilvum (strain LMG 25793 / CGMCC 1.9160 / SL003B-26A1)</name>
    <dbReference type="NCBI Taxonomy" id="991905"/>
    <lineage>
        <taxon>Bacteria</taxon>
        <taxon>Pseudomonadati</taxon>
        <taxon>Pseudomonadota</taxon>
        <taxon>Alphaproteobacteria</taxon>
        <taxon>Rhodobacterales</taxon>
        <taxon>Paracoccaceae</taxon>
        <taxon>Polymorphum</taxon>
    </lineage>
</organism>
<dbReference type="STRING" id="991905.SL003B_3984"/>
<gene>
    <name evidence="1" type="ordered locus">SL003B_3984</name>
</gene>
<dbReference type="EMBL" id="CP002568">
    <property type="protein sequence ID" value="ADZ72404.1"/>
    <property type="molecule type" value="Genomic_DNA"/>
</dbReference>
<dbReference type="AlphaFoldDB" id="F2J640"/>
<name>F2J640_POLGS</name>
<reference evidence="1 2" key="1">
    <citation type="journal article" date="2011" name="J. Bacteriol.">
        <title>Complete genome sequence of Polymorphum gilvum SL003B-26A1T, a crude oil-degrading bacterium from oil-polluted saline soil.</title>
        <authorList>
            <person name="Li S.G."/>
            <person name="Tang Y.Q."/>
            <person name="Nie Y."/>
            <person name="Cai M."/>
            <person name="Wu X.L."/>
        </authorList>
    </citation>
    <scope>NUCLEOTIDE SEQUENCE [LARGE SCALE GENOMIC DNA]</scope>
    <source>
        <strain evidence="2">LMG 25793 / CGMCC 1.9160 / SL003B-26A1</strain>
    </source>
</reference>
<evidence type="ECO:0000313" key="1">
    <source>
        <dbReference type="EMBL" id="ADZ72404.1"/>
    </source>
</evidence>
<proteinExistence type="predicted"/>
<dbReference type="eggNOG" id="COG5003">
    <property type="taxonomic scope" value="Bacteria"/>
</dbReference>
<dbReference type="OrthoDB" id="7837466at2"/>
<dbReference type="RefSeq" id="WP_013654713.1">
    <property type="nucleotide sequence ID" value="NC_015259.1"/>
</dbReference>
<protein>
    <submittedName>
        <fullName evidence="1">Uncharacterized protein</fullName>
    </submittedName>
</protein>
<dbReference type="Proteomes" id="UP000008130">
    <property type="component" value="Chromosome"/>
</dbReference>
<dbReference type="HOGENOM" id="CLU_557641_0_0_5"/>
<keyword evidence="2" id="KW-1185">Reference proteome</keyword>
<sequence>MSRINEFRTAVEATFTAALPVLRSCAVQFGRFDLDELQRNTIRAPALRIGVIRAPVQASAGGSYDVGLEIAAFAIAEGKEPGRDADAWAIAEAVLAVLSPRQRFGLARIGAPQGLRIAPLISGQFDRRGVSVVAVEWTQALREVTAGVFAEGEPIELTLDVNGAPFWPPPPDDTLPDDSLPEDGRPAWVPAGAAFYLNALADRAWINGRAYAALEDLIASPDADFARPTVGTGVVDGALVTFALNTPRLTDGGLLIEDASTNLILTSTDVREGTGWLGWWNQPSLANLTGGIADPFGGNGAVRWNAAATSGSGSGIRGGRIAVNAGALADQTEVTSSMWVRASDAYSSFLFSVNSVGVGNTGLTTTWTRKTHTANYRTGSSAAADERVILFGDESNENVNIDVFGPQCEPGNKATSYIPTTGSSATRAADALTLAVEDGTYDVTVTFDDDSTQTLSVIVVDGGGWGVPTDLDRPHIKTILGVATSGGGA</sequence>
<accession>F2J640</accession>